<keyword evidence="2" id="KW-1185">Reference proteome</keyword>
<dbReference type="STRING" id="1076937.SAMN04488120_1127"/>
<dbReference type="RefSeq" id="WP_091534977.1">
    <property type="nucleotide sequence ID" value="NZ_FOOC01000012.1"/>
</dbReference>
<dbReference type="AlphaFoldDB" id="A0A1I2K1J0"/>
<protein>
    <submittedName>
        <fullName evidence="1">Uncharacterized protein</fullName>
    </submittedName>
</protein>
<gene>
    <name evidence="1" type="ORF">SAMN04488120_1127</name>
</gene>
<name>A0A1I2K1J0_9GAMM</name>
<proteinExistence type="predicted"/>
<evidence type="ECO:0000313" key="1">
    <source>
        <dbReference type="EMBL" id="SFF60724.1"/>
    </source>
</evidence>
<evidence type="ECO:0000313" key="2">
    <source>
        <dbReference type="Proteomes" id="UP000199771"/>
    </source>
</evidence>
<organism evidence="1 2">
    <name type="scientific">Fontimonas thermophila</name>
    <dbReference type="NCBI Taxonomy" id="1076937"/>
    <lineage>
        <taxon>Bacteria</taxon>
        <taxon>Pseudomonadati</taxon>
        <taxon>Pseudomonadota</taxon>
        <taxon>Gammaproteobacteria</taxon>
        <taxon>Nevskiales</taxon>
        <taxon>Nevskiaceae</taxon>
        <taxon>Fontimonas</taxon>
    </lineage>
</organism>
<dbReference type="EMBL" id="FOOC01000012">
    <property type="protein sequence ID" value="SFF60724.1"/>
    <property type="molecule type" value="Genomic_DNA"/>
</dbReference>
<dbReference type="Proteomes" id="UP000199771">
    <property type="component" value="Unassembled WGS sequence"/>
</dbReference>
<reference evidence="1 2" key="1">
    <citation type="submission" date="2016-10" db="EMBL/GenBank/DDBJ databases">
        <authorList>
            <person name="de Groot N.N."/>
        </authorList>
    </citation>
    <scope>NUCLEOTIDE SEQUENCE [LARGE SCALE GENOMIC DNA]</scope>
    <source>
        <strain evidence="1 2">DSM 23609</strain>
    </source>
</reference>
<accession>A0A1I2K1J0</accession>
<sequence>MTSRHWEAHELESVTRCPYCQSGQRRIAYAAIPDRIGTTQGTWTYWECRDCRSLYVSPRPTPTTIGRAYAQYYTHDQCDERPRQGVLDRWALSVRQSYLARKFGFAKPKGSRWRWVLTNRDGIFHRCFGADWFDLCAPQHLSLPSGPALRACLENLGFAVRRRQRGAHAQSHWRACQAVRRADTRENIYIASFTGRKTAWGTFWLDGLLWLIPGWQGDLVLQCRKNMCKT</sequence>
<dbReference type="OrthoDB" id="9815644at2"/>